<accession>A0A397NK68</accession>
<organism evidence="2 3">
    <name type="scientific">Hephaestia caeni</name>
    <dbReference type="NCBI Taxonomy" id="645617"/>
    <lineage>
        <taxon>Bacteria</taxon>
        <taxon>Pseudomonadati</taxon>
        <taxon>Pseudomonadota</taxon>
        <taxon>Alphaproteobacteria</taxon>
        <taxon>Sphingomonadales</taxon>
        <taxon>Sphingomonadaceae</taxon>
        <taxon>Hephaestia</taxon>
    </lineage>
</organism>
<reference evidence="2 3" key="1">
    <citation type="submission" date="2018-08" db="EMBL/GenBank/DDBJ databases">
        <title>Genomic Encyclopedia of Type Strains, Phase IV (KMG-IV): sequencing the most valuable type-strain genomes for metagenomic binning, comparative biology and taxonomic classification.</title>
        <authorList>
            <person name="Goeker M."/>
        </authorList>
    </citation>
    <scope>NUCLEOTIDE SEQUENCE [LARGE SCALE GENOMIC DNA]</scope>
    <source>
        <strain evidence="2 3">DSM 25527</strain>
    </source>
</reference>
<dbReference type="Gene3D" id="3.10.450.50">
    <property type="match status" value="1"/>
</dbReference>
<feature type="domain" description="SnoaL-like" evidence="1">
    <location>
        <begin position="12"/>
        <end position="113"/>
    </location>
</feature>
<dbReference type="EMBL" id="QXDC01000004">
    <property type="protein sequence ID" value="RIA37952.1"/>
    <property type="molecule type" value="Genomic_DNA"/>
</dbReference>
<dbReference type="AlphaFoldDB" id="A0A397NK68"/>
<dbReference type="RefSeq" id="WP_170151056.1">
    <property type="nucleotide sequence ID" value="NZ_QXDC01000004.1"/>
</dbReference>
<proteinExistence type="predicted"/>
<evidence type="ECO:0000313" key="3">
    <source>
        <dbReference type="Proteomes" id="UP000266568"/>
    </source>
</evidence>
<evidence type="ECO:0000313" key="2">
    <source>
        <dbReference type="EMBL" id="RIA37952.1"/>
    </source>
</evidence>
<keyword evidence="2" id="KW-0413">Isomerase</keyword>
<dbReference type="SUPFAM" id="SSF54427">
    <property type="entry name" value="NTF2-like"/>
    <property type="match status" value="1"/>
</dbReference>
<dbReference type="InterPro" id="IPR032710">
    <property type="entry name" value="NTF2-like_dom_sf"/>
</dbReference>
<dbReference type="Pfam" id="PF12680">
    <property type="entry name" value="SnoaL_2"/>
    <property type="match status" value="1"/>
</dbReference>
<dbReference type="Proteomes" id="UP000266568">
    <property type="component" value="Unassembled WGS sequence"/>
</dbReference>
<sequence>MLDTVQTEAIANRFFAAVEAGDLDAVVAMYAPDVRIWHSRDEADTDIEQSKELLQLFFSRVSNRRYEVVRRHVFDGGFVQEHVTHGTMADGSAMRLPVCFLCHLDATGRITRIAEYLDSSKSPLRGVVQHQAAAL</sequence>
<dbReference type="InterPro" id="IPR037401">
    <property type="entry name" value="SnoaL-like"/>
</dbReference>
<name>A0A397NK68_9SPHN</name>
<evidence type="ECO:0000259" key="1">
    <source>
        <dbReference type="Pfam" id="PF12680"/>
    </source>
</evidence>
<gene>
    <name evidence="2" type="ORF">DFR49_3842</name>
</gene>
<keyword evidence="3" id="KW-1185">Reference proteome</keyword>
<dbReference type="GO" id="GO:0016853">
    <property type="term" value="F:isomerase activity"/>
    <property type="evidence" value="ECO:0007669"/>
    <property type="project" value="UniProtKB-KW"/>
</dbReference>
<protein>
    <submittedName>
        <fullName evidence="2">Ketosteroid isomerase-like protein</fullName>
    </submittedName>
</protein>
<comment type="caution">
    <text evidence="2">The sequence shown here is derived from an EMBL/GenBank/DDBJ whole genome shotgun (WGS) entry which is preliminary data.</text>
</comment>